<feature type="region of interest" description="Disordered" evidence="1">
    <location>
        <begin position="328"/>
        <end position="355"/>
    </location>
</feature>
<gene>
    <name evidence="2" type="ORF">VITISV_003803</name>
</gene>
<accession>A5AXF4</accession>
<organism evidence="2">
    <name type="scientific">Vitis vinifera</name>
    <name type="common">Grape</name>
    <dbReference type="NCBI Taxonomy" id="29760"/>
    <lineage>
        <taxon>Eukaryota</taxon>
        <taxon>Viridiplantae</taxon>
        <taxon>Streptophyta</taxon>
        <taxon>Embryophyta</taxon>
        <taxon>Tracheophyta</taxon>
        <taxon>Spermatophyta</taxon>
        <taxon>Magnoliopsida</taxon>
        <taxon>eudicotyledons</taxon>
        <taxon>Gunneridae</taxon>
        <taxon>Pentapetalae</taxon>
        <taxon>rosids</taxon>
        <taxon>Vitales</taxon>
        <taxon>Vitaceae</taxon>
        <taxon>Viteae</taxon>
        <taxon>Vitis</taxon>
    </lineage>
</organism>
<name>A5AXF4_VITVI</name>
<feature type="region of interest" description="Disordered" evidence="1">
    <location>
        <begin position="264"/>
        <end position="309"/>
    </location>
</feature>
<evidence type="ECO:0000256" key="1">
    <source>
        <dbReference type="SAM" id="MobiDB-lite"/>
    </source>
</evidence>
<reference evidence="2" key="1">
    <citation type="journal article" date="2007" name="PLoS ONE">
        <title>The first genome sequence of an elite grapevine cultivar (Pinot noir Vitis vinifera L.): coping with a highly heterozygous genome.</title>
        <authorList>
            <person name="Velasco R."/>
            <person name="Zharkikh A."/>
            <person name="Troggio M."/>
            <person name="Cartwright D.A."/>
            <person name="Cestaro A."/>
            <person name="Pruss D."/>
            <person name="Pindo M."/>
            <person name="FitzGerald L.M."/>
            <person name="Vezzulli S."/>
            <person name="Reid J."/>
            <person name="Malacarne G."/>
            <person name="Iliev D."/>
            <person name="Coppola G."/>
            <person name="Wardell B."/>
            <person name="Micheletti D."/>
            <person name="Macalma T."/>
            <person name="Facci M."/>
            <person name="Mitchell J.T."/>
            <person name="Perazzolli M."/>
            <person name="Eldredge G."/>
            <person name="Gatto P."/>
            <person name="Oyzerski R."/>
            <person name="Moretto M."/>
            <person name="Gutin N."/>
            <person name="Stefanini M."/>
            <person name="Chen Y."/>
            <person name="Segala C."/>
            <person name="Davenport C."/>
            <person name="Dematte L."/>
            <person name="Mraz A."/>
            <person name="Battilana J."/>
            <person name="Stormo K."/>
            <person name="Costa F."/>
            <person name="Tao Q."/>
            <person name="Si-Ammour A."/>
            <person name="Harkins T."/>
            <person name="Lackey A."/>
            <person name="Perbost C."/>
            <person name="Taillon B."/>
            <person name="Stella A."/>
            <person name="Solovyev V."/>
            <person name="Fawcett J.A."/>
            <person name="Sterck L."/>
            <person name="Vandepoele K."/>
            <person name="Grando S.M."/>
            <person name="Toppo S."/>
            <person name="Moser C."/>
            <person name="Lanchbury J."/>
            <person name="Bogden R."/>
            <person name="Skolnick M."/>
            <person name="Sgaramella V."/>
            <person name="Bhatnagar S.K."/>
            <person name="Fontana P."/>
            <person name="Gutin A."/>
            <person name="Van de Peer Y."/>
            <person name="Salamini F."/>
            <person name="Viola R."/>
        </authorList>
    </citation>
    <scope>NUCLEOTIDE SEQUENCE</scope>
</reference>
<feature type="compositionally biased region" description="Basic residues" evidence="1">
    <location>
        <begin position="334"/>
        <end position="343"/>
    </location>
</feature>
<proteinExistence type="predicted"/>
<dbReference type="AlphaFoldDB" id="A5AXF4"/>
<feature type="compositionally biased region" description="Basic and acidic residues" evidence="1">
    <location>
        <begin position="268"/>
        <end position="278"/>
    </location>
</feature>
<evidence type="ECO:0000313" key="2">
    <source>
        <dbReference type="EMBL" id="CAN78433.1"/>
    </source>
</evidence>
<sequence>MRKIWPLQDNCIQLKDKFAYCEFGTPTCESDFATCELGAQRAKMDSKLRNQLARFSQVTMQHQSSHYDHEKDKFAYLSMRDRIELGKRQVQQSQWGSKYALNGDDSYEHTVGECPTIPTMRDMYGYQSSYTSKWNNHPNLTTHPQPQPSMSTSSLEQAIIKIRKVMEDFVGEQQKINSHLNEKIDNMESSINVRMEGVYNDLSLRIEKVQDSIEKLTNLDIARGKRKLPPQPHHNLQGTNAKRSRKVLKIDTLVGDCYDNSMDQPSIENHKVQDDKGLPEPFKASTSPRKRRETNSLGPNGKDANFVWDPGGIQHEVGVKLDRAEREFRTPQSKVRKFSHRAKPPPGTRVPFRTPQGNFRTVQIKVRKFRTPLFKVRNSFQGAKFSIQAWEVRNPVLQTIKLFGFEMKKLWSFEDDYAKLNGNVAAAPNFATVRHVFEALPAAKIMHAIYHFKSWEVRNPMLQTVLGYLKIHSQKSRVKSEELVVEKSLKLDALNLDWLGVIDGPPLHGQFRKECL</sequence>
<feature type="region of interest" description="Disordered" evidence="1">
    <location>
        <begin position="223"/>
        <end position="244"/>
    </location>
</feature>
<dbReference type="EMBL" id="AM439175">
    <property type="protein sequence ID" value="CAN78433.1"/>
    <property type="molecule type" value="Genomic_DNA"/>
</dbReference>
<protein>
    <submittedName>
        <fullName evidence="2">Uncharacterized protein</fullName>
    </submittedName>
</protein>